<dbReference type="GO" id="GO:0006751">
    <property type="term" value="P:glutathione catabolic process"/>
    <property type="evidence" value="ECO:0007669"/>
    <property type="project" value="InterPro"/>
</dbReference>
<reference evidence="8 9" key="1">
    <citation type="submission" date="2015-04" db="EMBL/GenBank/DDBJ databases">
        <title>Complete genome sequence of Schizopora paradoxa KUC8140, a cosmopolitan wood degrader in East Asia.</title>
        <authorList>
            <consortium name="DOE Joint Genome Institute"/>
            <person name="Min B."/>
            <person name="Park H."/>
            <person name="Jang Y."/>
            <person name="Kim J.-J."/>
            <person name="Kim K.H."/>
            <person name="Pangilinan J."/>
            <person name="Lipzen A."/>
            <person name="Riley R."/>
            <person name="Grigoriev I.V."/>
            <person name="Spatafora J.W."/>
            <person name="Choi I.-G."/>
        </authorList>
    </citation>
    <scope>NUCLEOTIDE SEQUENCE [LARGE SCALE GENOMIC DNA]</scope>
    <source>
        <strain evidence="8 9">KUC8140</strain>
    </source>
</reference>
<dbReference type="Gene3D" id="2.130.10.10">
    <property type="entry name" value="YVTN repeat-like/Quinoprotein amine dehydrogenase"/>
    <property type="match status" value="2"/>
</dbReference>
<keyword evidence="5" id="KW-0853">WD repeat</keyword>
<comment type="similarity">
    <text evidence="1">Belongs to the peptidase M20A family.</text>
</comment>
<evidence type="ECO:0000313" key="9">
    <source>
        <dbReference type="Proteomes" id="UP000053477"/>
    </source>
</evidence>
<protein>
    <submittedName>
        <fullName evidence="8">Zn-dependent exopeptidase</fullName>
    </submittedName>
</protein>
<evidence type="ECO:0000256" key="3">
    <source>
        <dbReference type="ARBA" id="ARBA00022723"/>
    </source>
</evidence>
<feature type="repeat" description="WD" evidence="5">
    <location>
        <begin position="79"/>
        <end position="110"/>
    </location>
</feature>
<dbReference type="Proteomes" id="UP000053477">
    <property type="component" value="Unassembled WGS sequence"/>
</dbReference>
<dbReference type="SMART" id="SM00320">
    <property type="entry name" value="WD40"/>
    <property type="match status" value="7"/>
</dbReference>
<dbReference type="GO" id="GO:0046872">
    <property type="term" value="F:metal ion binding"/>
    <property type="evidence" value="ECO:0007669"/>
    <property type="project" value="UniProtKB-KW"/>
</dbReference>
<dbReference type="PROSITE" id="PS50294">
    <property type="entry name" value="WD_REPEATS_REGION"/>
    <property type="match status" value="1"/>
</dbReference>
<dbReference type="Gene3D" id="3.40.630.10">
    <property type="entry name" value="Zn peptidases"/>
    <property type="match status" value="1"/>
</dbReference>
<dbReference type="PROSITE" id="PS50082">
    <property type="entry name" value="WD_REPEATS_2"/>
    <property type="match status" value="1"/>
</dbReference>
<accession>A0A0H2RZW8</accession>
<dbReference type="GO" id="GO:0006508">
    <property type="term" value="P:proteolysis"/>
    <property type="evidence" value="ECO:0007669"/>
    <property type="project" value="UniProtKB-KW"/>
</dbReference>
<dbReference type="Gene3D" id="3.30.70.360">
    <property type="match status" value="1"/>
</dbReference>
<evidence type="ECO:0000313" key="8">
    <source>
        <dbReference type="EMBL" id="KLO17294.1"/>
    </source>
</evidence>
<dbReference type="PIRSF" id="PIRSF037237">
    <property type="entry name" value="Peptidase_WD_repeats_DUG2"/>
    <property type="match status" value="1"/>
</dbReference>
<feature type="compositionally biased region" description="Basic and acidic residues" evidence="6">
    <location>
        <begin position="208"/>
        <end position="219"/>
    </location>
</feature>
<dbReference type="EMBL" id="KQ085906">
    <property type="protein sequence ID" value="KLO17294.1"/>
    <property type="molecule type" value="Genomic_DNA"/>
</dbReference>
<keyword evidence="2" id="KW-0645">Protease</keyword>
<evidence type="ECO:0000256" key="1">
    <source>
        <dbReference type="ARBA" id="ARBA00006247"/>
    </source>
</evidence>
<evidence type="ECO:0000256" key="6">
    <source>
        <dbReference type="SAM" id="MobiDB-lite"/>
    </source>
</evidence>
<dbReference type="InterPro" id="IPR002933">
    <property type="entry name" value="Peptidase_M20"/>
</dbReference>
<name>A0A0H2RZW8_9AGAM</name>
<dbReference type="AlphaFoldDB" id="A0A0H2RZW8"/>
<dbReference type="InterPro" id="IPR036322">
    <property type="entry name" value="WD40_repeat_dom_sf"/>
</dbReference>
<dbReference type="InterPro" id="IPR001680">
    <property type="entry name" value="WD40_rpt"/>
</dbReference>
<dbReference type="Pfam" id="PF01546">
    <property type="entry name" value="Peptidase_M20"/>
    <property type="match status" value="1"/>
</dbReference>
<evidence type="ECO:0000256" key="4">
    <source>
        <dbReference type="ARBA" id="ARBA00022801"/>
    </source>
</evidence>
<keyword evidence="3" id="KW-0479">Metal-binding</keyword>
<dbReference type="GO" id="GO:0008233">
    <property type="term" value="F:peptidase activity"/>
    <property type="evidence" value="ECO:0007669"/>
    <property type="project" value="UniProtKB-KW"/>
</dbReference>
<organism evidence="8 9">
    <name type="scientific">Schizopora paradoxa</name>
    <dbReference type="NCBI Taxonomy" id="27342"/>
    <lineage>
        <taxon>Eukaryota</taxon>
        <taxon>Fungi</taxon>
        <taxon>Dikarya</taxon>
        <taxon>Basidiomycota</taxon>
        <taxon>Agaricomycotina</taxon>
        <taxon>Agaricomycetes</taxon>
        <taxon>Hymenochaetales</taxon>
        <taxon>Schizoporaceae</taxon>
        <taxon>Schizopora</taxon>
    </lineage>
</organism>
<gene>
    <name evidence="8" type="ORF">SCHPADRAFT_868356</name>
</gene>
<sequence length="886" mass="96900">MPCSFVGSNEDASASASIGLDPPPTAPAPRLAHSLRQEDCKTASSVLSVAADERHIYSGSQNYDIYVWDKDNYSVKTVLRGHTGSVLDLEVSREKKWLFSSAGDSTVRIWCTEKLIPLYIINPYLRTDAGDIFCIKFSHSLQTLYLGCQNTALQWFDFNTLSPAPASSPRHNLADEVISADKRSRASSVEPIPEASALQLTPRPSIDGGERAPRSRTTKRDKFFSGYVSPVVASRPPSKTRSTKAPKEINIEPQCVLDSAHFGYIYSMTLVSVPDESGREEQTEDVVLLTGGGDETVKMWNLMPDGPILAHSFDVGAGAILALVVQQGTTTAYAGCQDGQVKVIDLEMKAIIRTIIAQEGVDILSLSLLGSDLYTCSANGEVQRWSASFDCVASWHAHEGIILCSRVTQNSSGHYRLLTGGNDNCVNMWHIDRPKVHSRVFSDSEEQDSSQSLRDTMLHALTKFVSFPSVSNSSRHREDCRQAAIWLKKCLVQLGAEASLVSTSEAVNPLVLATFRGSQSKQNRTRILFYGHYDVIAAPPAGWMSDPFTLTGRNGYYYGRGATDNKGPILAVACATSELLRQRALDCDLVMLLEGEEEAGSIGFSECVKRNKDLIGHVDAILVSNSTWISEDRPCITYGLRGVIHCSVIISSDRPDLHSGVDGGGVVEPMLDMVKLLATLSAGKKVLIPGFYDAVLPQDEEEKQLYKLLSEVTGNPPLSLSSRWREPSLTIHNVTVSGPGNSTVIPGTVKAKVSLRIVPDQDLDTISKALVEHLHSSFAEIQSPNILKVNIDNASDWWLGDIHGRWFKALENSIQEEWGIAPLRIREGGSIPSVPFLEKEFGCGALHLPLGQSLDRAHLPNERVSLNNLRRGKSVVERFLKAASSL</sequence>
<evidence type="ECO:0000256" key="2">
    <source>
        <dbReference type="ARBA" id="ARBA00022670"/>
    </source>
</evidence>
<dbReference type="SUPFAM" id="SSF53187">
    <property type="entry name" value="Zn-dependent exopeptidases"/>
    <property type="match status" value="1"/>
</dbReference>
<feature type="domain" description="Peptidase M20 dimerisation" evidence="7">
    <location>
        <begin position="639"/>
        <end position="776"/>
    </location>
</feature>
<dbReference type="SUPFAM" id="SSF50978">
    <property type="entry name" value="WD40 repeat-like"/>
    <property type="match status" value="1"/>
</dbReference>
<feature type="region of interest" description="Disordered" evidence="6">
    <location>
        <begin position="182"/>
        <end position="219"/>
    </location>
</feature>
<dbReference type="PANTHER" id="PTHR43270">
    <property type="entry name" value="BETA-ALA-HIS DIPEPTIDASE"/>
    <property type="match status" value="1"/>
</dbReference>
<dbReference type="STRING" id="27342.A0A0H2RZW8"/>
<dbReference type="OrthoDB" id="7832001at2759"/>
<dbReference type="InterPro" id="IPR011650">
    <property type="entry name" value="Peptidase_M20_dimer"/>
</dbReference>
<dbReference type="InterPro" id="IPR051458">
    <property type="entry name" value="Cyt/Met_Dipeptidase"/>
</dbReference>
<keyword evidence="9" id="KW-1185">Reference proteome</keyword>
<proteinExistence type="inferred from homology"/>
<dbReference type="PANTHER" id="PTHR43270:SF8">
    <property type="entry name" value="DI- AND TRIPEPTIDASE DUG2-RELATED"/>
    <property type="match status" value="1"/>
</dbReference>
<evidence type="ECO:0000259" key="7">
    <source>
        <dbReference type="Pfam" id="PF07687"/>
    </source>
</evidence>
<dbReference type="InterPro" id="IPR017149">
    <property type="entry name" value="GSH_degradosome_Dug2"/>
</dbReference>
<dbReference type="InterPro" id="IPR015943">
    <property type="entry name" value="WD40/YVTN_repeat-like_dom_sf"/>
</dbReference>
<keyword evidence="4" id="KW-0378">Hydrolase</keyword>
<dbReference type="InParanoid" id="A0A0H2RZW8"/>
<dbReference type="Pfam" id="PF07687">
    <property type="entry name" value="M20_dimer"/>
    <property type="match status" value="1"/>
</dbReference>
<dbReference type="Pfam" id="PF00400">
    <property type="entry name" value="WD40"/>
    <property type="match status" value="2"/>
</dbReference>
<evidence type="ECO:0000256" key="5">
    <source>
        <dbReference type="PROSITE-ProRule" id="PRU00221"/>
    </source>
</evidence>